<comment type="similarity">
    <text evidence="6">Belongs to the bacterial secretin family.</text>
</comment>
<dbReference type="Pfam" id="PF00263">
    <property type="entry name" value="Secretin"/>
    <property type="match status" value="1"/>
</dbReference>
<evidence type="ECO:0000256" key="5">
    <source>
        <dbReference type="ARBA" id="ARBA00023237"/>
    </source>
</evidence>
<sequence>MRQASPPAFRPTLASLAAALLLAACATNTDLKSGQRLLSEGRIEEGLAQLEAAAMSQPRRPEAYNLYITQRDGIVNAMVRDGDSLRLAGELDGAEARYRSALRFDANSVTAQSGIDAVHRMRRLNGVALDAQQALARGDAEQADRLARRVLAEDSTHRAARAIVRSVAEQKQKHEAAEPQLKAAMSRQISLELREAPLRSVFEIVSRTGGINFVLDREVKGDQKTTIFVRDSSLEDTIKILLLTNQLERKVLNDNTILIYPATQAKQREYQELSMRTFYLANADAKQTAAMIRAMVKTRDIFIDEKLNLVIMRDTPEAIRLAEQLVATQDLGEPEVMLELEVLEVASSLVEEFGVRYPDQIVGGVPSGSSSDGSPTFSALTRLGSGSGPLRAYVANPVLLLNLKKQDGSTNILANPRIRVKNREKAKVHIGERVPVITSTATPDIGISSSVNYLETGLKLDVEPNIYLEDEVAIKVQLEVSTILEQLNLQNTVSYRLGTRTAATTLRLRDGETQVLAGLINSEDRKNFAKVPYLGDMPVLGQLFRNNDERGNKSEIVLLVTPRVVRNLARPDAVASQFASGTEASPGVAPLRLGSAVAPRFVLEAGGGAPLSSSAATAPPPVPGVAPQPLALSFQAPPEAAPGQEFSVSLSLPASNAGGVAQVELQYDTAVLAVVGGNPDEPGRMRVDVAAPAVAGMPPAPVHVRFRVVSKVATQTQINIDASGSRQPVLAPGAATLNVVPR</sequence>
<organism evidence="10 11">
    <name type="scientific">Aquincola agrisoli</name>
    <dbReference type="NCBI Taxonomy" id="3119538"/>
    <lineage>
        <taxon>Bacteria</taxon>
        <taxon>Pseudomonadati</taxon>
        <taxon>Pseudomonadota</taxon>
        <taxon>Betaproteobacteria</taxon>
        <taxon>Burkholderiales</taxon>
        <taxon>Sphaerotilaceae</taxon>
        <taxon>Aquincola</taxon>
    </lineage>
</organism>
<keyword evidence="5" id="KW-0998">Cell outer membrane</keyword>
<dbReference type="InterPro" id="IPR001775">
    <property type="entry name" value="GspD/PilQ"/>
</dbReference>
<evidence type="ECO:0000313" key="10">
    <source>
        <dbReference type="EMBL" id="MEF7612411.1"/>
    </source>
</evidence>
<dbReference type="Gene3D" id="1.25.40.10">
    <property type="entry name" value="Tetratricopeptide repeat domain"/>
    <property type="match status" value="1"/>
</dbReference>
<comment type="subcellular location">
    <subcellularLocation>
        <location evidence="7">Cell outer membrane</location>
    </subcellularLocation>
    <subcellularLocation>
        <location evidence="1">Membrane</location>
    </subcellularLocation>
</comment>
<dbReference type="Gene3D" id="3.30.1370.130">
    <property type="match status" value="1"/>
</dbReference>
<dbReference type="SMART" id="SM00965">
    <property type="entry name" value="STN"/>
    <property type="match status" value="1"/>
</dbReference>
<dbReference type="GO" id="GO:0009279">
    <property type="term" value="C:cell outer membrane"/>
    <property type="evidence" value="ECO:0007669"/>
    <property type="project" value="UniProtKB-SubCell"/>
</dbReference>
<evidence type="ECO:0000259" key="9">
    <source>
        <dbReference type="SMART" id="SM00965"/>
    </source>
</evidence>
<evidence type="ECO:0000256" key="3">
    <source>
        <dbReference type="ARBA" id="ARBA00022729"/>
    </source>
</evidence>
<dbReference type="Pfam" id="PF03958">
    <property type="entry name" value="Secretin_N"/>
    <property type="match status" value="1"/>
</dbReference>
<comment type="caution">
    <text evidence="10">The sequence shown here is derived from an EMBL/GenBank/DDBJ whole genome shotgun (WGS) entry which is preliminary data.</text>
</comment>
<dbReference type="RefSeq" id="WP_332287309.1">
    <property type="nucleotide sequence ID" value="NZ_JAZIBG010000003.1"/>
</dbReference>
<proteinExistence type="inferred from homology"/>
<dbReference type="PRINTS" id="PR00811">
    <property type="entry name" value="BCTERIALGSPD"/>
</dbReference>
<dbReference type="InterPro" id="IPR050810">
    <property type="entry name" value="Bact_Secretion_Sys_Channel"/>
</dbReference>
<dbReference type="InterPro" id="IPR011662">
    <property type="entry name" value="Secretin/TonB_short_N"/>
</dbReference>
<dbReference type="GO" id="GO:0015627">
    <property type="term" value="C:type II protein secretion system complex"/>
    <property type="evidence" value="ECO:0007669"/>
    <property type="project" value="TreeGrafter"/>
</dbReference>
<dbReference type="EMBL" id="JAZIBG010000003">
    <property type="protein sequence ID" value="MEF7612411.1"/>
    <property type="molecule type" value="Genomic_DNA"/>
</dbReference>
<evidence type="ECO:0000256" key="4">
    <source>
        <dbReference type="ARBA" id="ARBA00023136"/>
    </source>
</evidence>
<evidence type="ECO:0000256" key="6">
    <source>
        <dbReference type="RuleBase" id="RU004003"/>
    </source>
</evidence>
<feature type="chain" id="PRO_5043376154" evidence="8">
    <location>
        <begin position="27"/>
        <end position="742"/>
    </location>
</feature>
<evidence type="ECO:0000256" key="1">
    <source>
        <dbReference type="ARBA" id="ARBA00004370"/>
    </source>
</evidence>
<dbReference type="Gene3D" id="3.30.1370.120">
    <property type="match status" value="1"/>
</dbReference>
<keyword evidence="3 8" id="KW-0732">Signal</keyword>
<feature type="signal peptide" evidence="8">
    <location>
        <begin position="1"/>
        <end position="26"/>
    </location>
</feature>
<gene>
    <name evidence="10" type="ORF">V4F39_00725</name>
</gene>
<keyword evidence="4" id="KW-0472">Membrane</keyword>
<dbReference type="InterPro" id="IPR004846">
    <property type="entry name" value="T2SS/T3SS_dom"/>
</dbReference>
<dbReference type="Pfam" id="PF07660">
    <property type="entry name" value="STN"/>
    <property type="match status" value="1"/>
</dbReference>
<dbReference type="PANTHER" id="PTHR30332">
    <property type="entry name" value="PROBABLE GENERAL SECRETION PATHWAY PROTEIN D"/>
    <property type="match status" value="1"/>
</dbReference>
<evidence type="ECO:0000313" key="11">
    <source>
        <dbReference type="Proteomes" id="UP001336250"/>
    </source>
</evidence>
<keyword evidence="11" id="KW-1185">Reference proteome</keyword>
<name>A0AAW9Q4J9_9BURK</name>
<dbReference type="AlphaFoldDB" id="A0AAW9Q4J9"/>
<dbReference type="InterPro" id="IPR011990">
    <property type="entry name" value="TPR-like_helical_dom_sf"/>
</dbReference>
<evidence type="ECO:0000256" key="8">
    <source>
        <dbReference type="SAM" id="SignalP"/>
    </source>
</evidence>
<dbReference type="PRINTS" id="PR01032">
    <property type="entry name" value="PHAGEIV"/>
</dbReference>
<reference evidence="10 11" key="1">
    <citation type="submission" date="2024-02" db="EMBL/GenBank/DDBJ databases">
        <title>Genome sequence of Aquincola sp. MAHUQ-54.</title>
        <authorList>
            <person name="Huq M.A."/>
        </authorList>
    </citation>
    <scope>NUCLEOTIDE SEQUENCE [LARGE SCALE GENOMIC DNA]</scope>
    <source>
        <strain evidence="10 11">MAHUQ-54</strain>
    </source>
</reference>
<dbReference type="InterPro" id="IPR038591">
    <property type="entry name" value="NolW-like_sf"/>
</dbReference>
<dbReference type="PANTHER" id="PTHR30332:SF17">
    <property type="entry name" value="TYPE IV PILIATION SYSTEM PROTEIN DR_0774-RELATED"/>
    <property type="match status" value="1"/>
</dbReference>
<accession>A0AAW9Q4J9</accession>
<evidence type="ECO:0000256" key="7">
    <source>
        <dbReference type="RuleBase" id="RU004004"/>
    </source>
</evidence>
<dbReference type="GO" id="GO:0009306">
    <property type="term" value="P:protein secretion"/>
    <property type="evidence" value="ECO:0007669"/>
    <property type="project" value="InterPro"/>
</dbReference>
<keyword evidence="2 7" id="KW-0813">Transport</keyword>
<feature type="domain" description="Secretin/TonB short N-terminal" evidence="9">
    <location>
        <begin position="211"/>
        <end position="262"/>
    </location>
</feature>
<dbReference type="Proteomes" id="UP001336250">
    <property type="component" value="Unassembled WGS sequence"/>
</dbReference>
<dbReference type="InterPro" id="IPR005644">
    <property type="entry name" value="NolW-like"/>
</dbReference>
<protein>
    <submittedName>
        <fullName evidence="10">Secretin N-terminal domain-containing protein</fullName>
    </submittedName>
</protein>
<evidence type="ECO:0000256" key="2">
    <source>
        <dbReference type="ARBA" id="ARBA00022448"/>
    </source>
</evidence>
<dbReference type="PROSITE" id="PS51257">
    <property type="entry name" value="PROKAR_LIPOPROTEIN"/>
    <property type="match status" value="1"/>
</dbReference>